<accession>A0ABY6B9X5</accession>
<evidence type="ECO:0000313" key="2">
    <source>
        <dbReference type="Proteomes" id="UP001064632"/>
    </source>
</evidence>
<gene>
    <name evidence="1" type="ORF">N4264_18150</name>
</gene>
<reference evidence="1" key="1">
    <citation type="submission" date="2022-09" db="EMBL/GenBank/DDBJ databases">
        <title>Tahibacter sp. nov., isolated from a fresh water.</title>
        <authorList>
            <person name="Baek J.H."/>
            <person name="Lee J.K."/>
            <person name="Kim J.M."/>
            <person name="Jeon C.O."/>
        </authorList>
    </citation>
    <scope>NUCLEOTIDE SEQUENCE</scope>
    <source>
        <strain evidence="1">W38</strain>
    </source>
</reference>
<dbReference type="Proteomes" id="UP001064632">
    <property type="component" value="Chromosome"/>
</dbReference>
<dbReference type="EMBL" id="CP104694">
    <property type="protein sequence ID" value="UXI66660.1"/>
    <property type="molecule type" value="Genomic_DNA"/>
</dbReference>
<sequence>MMLPGSRWQGWLAGLLLVSTGAVAQGDLLSPADEAPEANQPWSYFGDLLLRLDYVDGLPAGRDPLERLRGRLRLGTAYAPMPELQFGAAIELGQGSDANRDNRSNNDNERSDGGNLDQLWLRWQAGENTSVLLGKAPFPYELSPLVWDQDLRPAGASVDHSFALGDFSRLQLTVGGFAAQHLYDDDTRIAAVQAAWRWREGAPTNGAVILSYLDFSHLEQLTRQGLARTNRRIPAGGPLASDYELLDLQLVGRTTLRNWPLEARLDLVHNLGADDDANGARFSVVLGDRFERGGWEFGYAIQRSQRDAVMAAFSEDDWWFHSFAHGVMPWVGYGIAPHWSVRLAAFHEQRDGLREHTDRAALDVEARW</sequence>
<evidence type="ECO:0000313" key="1">
    <source>
        <dbReference type="EMBL" id="UXI66660.1"/>
    </source>
</evidence>
<dbReference type="RefSeq" id="WP_261693643.1">
    <property type="nucleotide sequence ID" value="NZ_CP104694.1"/>
</dbReference>
<organism evidence="1 2">
    <name type="scientific">Tahibacter amnicola</name>
    <dbReference type="NCBI Taxonomy" id="2976241"/>
    <lineage>
        <taxon>Bacteria</taxon>
        <taxon>Pseudomonadati</taxon>
        <taxon>Pseudomonadota</taxon>
        <taxon>Gammaproteobacteria</taxon>
        <taxon>Lysobacterales</taxon>
        <taxon>Rhodanobacteraceae</taxon>
        <taxon>Tahibacter</taxon>
    </lineage>
</organism>
<keyword evidence="2" id="KW-1185">Reference proteome</keyword>
<protein>
    <submittedName>
        <fullName evidence="1">Porin</fullName>
    </submittedName>
</protein>
<name>A0ABY6B9X5_9GAMM</name>
<proteinExistence type="predicted"/>
<dbReference type="SUPFAM" id="SSF56935">
    <property type="entry name" value="Porins"/>
    <property type="match status" value="1"/>
</dbReference>